<dbReference type="RefSeq" id="WP_089083886.1">
    <property type="nucleotide sequence ID" value="NZ_AP018823.1"/>
</dbReference>
<protein>
    <submittedName>
        <fullName evidence="1">Phage protein</fullName>
    </submittedName>
</protein>
<dbReference type="STRING" id="332411.VI06_16200"/>
<keyword evidence="2" id="KW-1185">Reference proteome</keyword>
<evidence type="ECO:0000313" key="1">
    <source>
        <dbReference type="EMBL" id="BBF84892.1"/>
    </source>
</evidence>
<dbReference type="InterPro" id="IPR006522">
    <property type="entry name" value="Phage_virion_morphogenesis"/>
</dbReference>
<dbReference type="AlphaFoldDB" id="A0A3G9GFK8"/>
<dbReference type="NCBIfam" id="TIGR01635">
    <property type="entry name" value="tail_comp_S"/>
    <property type="match status" value="1"/>
</dbReference>
<dbReference type="KEGG" id="amah:DLM_1268"/>
<name>A0A3G9GFK8_9NEIS</name>
<proteinExistence type="predicted"/>
<reference evidence="1 2" key="2">
    <citation type="journal article" date="2017" name="Genome Announc.">
        <title>Draft genome sequence of Aquitalea magnusonii strain H3, a plant growth-promoting bacterium of duckweed Lemna minor.</title>
        <authorList>
            <person name="Ishizawa H."/>
            <person name="Kuroda M."/>
            <person name="Ike M."/>
        </authorList>
    </citation>
    <scope>NUCLEOTIDE SEQUENCE [LARGE SCALE GENOMIC DNA]</scope>
    <source>
        <strain evidence="1 2">H3</strain>
    </source>
</reference>
<reference evidence="2" key="3">
    <citation type="journal article" date="2017" name="Plant Physiol. Biochem.">
        <title>Differential oxidative and antioxidative response of duckweed Lemna minor toward plant growth promoting/inhibiting bacteria.</title>
        <authorList>
            <person name="Ishizawa H."/>
            <person name="Kuroda M."/>
            <person name="Morikawa M."/>
            <person name="Ike M."/>
        </authorList>
    </citation>
    <scope>NUCLEOTIDE SEQUENCE [LARGE SCALE GENOMIC DNA]</scope>
    <source>
        <strain evidence="2">H3</strain>
    </source>
</reference>
<sequence>MISLDVKINSVEQTLRRLQQATSHTAPLMRNIAGIMADAVEQNFAEEGRPAWQGLKPGSWLSRTGALTKRGQVSAARFERQVRGGKILQDSGRLASSITPASDANSAQVGTNVKYAAIHQFGGQTSAHTIRPRNKKALAWATGRHPVKQVNHPGSKIPARPFLQLTAWDEGEIEREVENYLRGVVGQ</sequence>
<dbReference type="Pfam" id="PF05069">
    <property type="entry name" value="Phage_tail_S"/>
    <property type="match status" value="1"/>
</dbReference>
<reference evidence="2" key="1">
    <citation type="journal article" date="2017" name="Biotechnol. Biofuels">
        <title>Evaluation of environmental bacterial communities as a factor affecting the growth of duckweed Lemna minor.</title>
        <authorList>
            <person name="Ishizawa H."/>
            <person name="Kuroda M."/>
            <person name="Morikawa M."/>
            <person name="Ike M."/>
        </authorList>
    </citation>
    <scope>NUCLEOTIDE SEQUENCE [LARGE SCALE GENOMIC DNA]</scope>
    <source>
        <strain evidence="2">H3</strain>
    </source>
</reference>
<accession>A0A3G9GFK8</accession>
<dbReference type="OrthoDB" id="2081253at2"/>
<gene>
    <name evidence="1" type="ORF">DLM_1268</name>
</gene>
<organism evidence="1 2">
    <name type="scientific">Aquitalea magnusonii</name>
    <dbReference type="NCBI Taxonomy" id="332411"/>
    <lineage>
        <taxon>Bacteria</taxon>
        <taxon>Pseudomonadati</taxon>
        <taxon>Pseudomonadota</taxon>
        <taxon>Betaproteobacteria</taxon>
        <taxon>Neisseriales</taxon>
        <taxon>Chromobacteriaceae</taxon>
        <taxon>Aquitalea</taxon>
    </lineage>
</organism>
<dbReference type="Proteomes" id="UP000198290">
    <property type="component" value="Chromosome"/>
</dbReference>
<evidence type="ECO:0000313" key="2">
    <source>
        <dbReference type="Proteomes" id="UP000198290"/>
    </source>
</evidence>
<dbReference type="EMBL" id="AP018823">
    <property type="protein sequence ID" value="BBF84892.1"/>
    <property type="molecule type" value="Genomic_DNA"/>
</dbReference>